<dbReference type="GO" id="GO:0032259">
    <property type="term" value="P:methylation"/>
    <property type="evidence" value="ECO:0007669"/>
    <property type="project" value="UniProtKB-KW"/>
</dbReference>
<keyword evidence="7 15" id="KW-0378">Hydrolase</keyword>
<evidence type="ECO:0000259" key="17">
    <source>
        <dbReference type="PROSITE" id="PS51068"/>
    </source>
</evidence>
<dbReference type="InterPro" id="IPR020629">
    <property type="entry name" value="FPG_Glyclase"/>
</dbReference>
<dbReference type="InterPro" id="IPR000214">
    <property type="entry name" value="Znf_DNA_glyclase/AP_lyase"/>
</dbReference>
<dbReference type="SUPFAM" id="SSF81624">
    <property type="entry name" value="N-terminal domain of MutM-like DNA repair proteins"/>
    <property type="match status" value="1"/>
</dbReference>
<name>A0ABT8GK73_9MICO</name>
<keyword evidence="13 15" id="KW-0326">Glycosidase</keyword>
<evidence type="ECO:0000256" key="7">
    <source>
        <dbReference type="ARBA" id="ARBA00022801"/>
    </source>
</evidence>
<dbReference type="InterPro" id="IPR015886">
    <property type="entry name" value="H2TH_FPG"/>
</dbReference>
<comment type="cofactor">
    <cofactor evidence="15">
        <name>Zn(2+)</name>
        <dbReference type="ChEBI" id="CHEBI:29105"/>
    </cofactor>
    <text evidence="15">Binds 1 zinc ion per subunit.</text>
</comment>
<dbReference type="NCBIfam" id="NF002211">
    <property type="entry name" value="PRK01103.1"/>
    <property type="match status" value="1"/>
</dbReference>
<keyword evidence="18" id="KW-0808">Transferase</keyword>
<feature type="binding site" evidence="15">
    <location>
        <position position="127"/>
    </location>
    <ligand>
        <name>DNA</name>
        <dbReference type="ChEBI" id="CHEBI:16991"/>
    </ligand>
</feature>
<dbReference type="SUPFAM" id="SSF46946">
    <property type="entry name" value="S13-like H2TH domain"/>
    <property type="match status" value="1"/>
</dbReference>
<dbReference type="NCBIfam" id="TIGR00577">
    <property type="entry name" value="fpg"/>
    <property type="match status" value="1"/>
</dbReference>
<dbReference type="Gene3D" id="1.10.8.50">
    <property type="match status" value="1"/>
</dbReference>
<proteinExistence type="inferred from homology"/>
<dbReference type="PANTHER" id="PTHR22993">
    <property type="entry name" value="FORMAMIDOPYRIMIDINE-DNA GLYCOSYLASE"/>
    <property type="match status" value="1"/>
</dbReference>
<dbReference type="GO" id="GO:0008168">
    <property type="term" value="F:methyltransferase activity"/>
    <property type="evidence" value="ECO:0007669"/>
    <property type="project" value="UniProtKB-KW"/>
</dbReference>
<dbReference type="RefSeq" id="WP_301142934.1">
    <property type="nucleotide sequence ID" value="NZ_JAUHQA010000001.1"/>
</dbReference>
<dbReference type="CDD" id="cd08966">
    <property type="entry name" value="EcFpg-like_N"/>
    <property type="match status" value="1"/>
</dbReference>
<accession>A0ABT8GK73</accession>
<feature type="active site" description="Proton donor" evidence="15">
    <location>
        <position position="3"/>
    </location>
</feature>
<comment type="catalytic activity">
    <reaction evidence="14 15">
        <text>2'-deoxyribonucleotide-(2'-deoxyribose 5'-phosphate)-2'-deoxyribonucleotide-DNA = a 3'-end 2'-deoxyribonucleotide-(2,3-dehydro-2,3-deoxyribose 5'-phosphate)-DNA + a 5'-end 5'-phospho-2'-deoxyribonucleoside-DNA + H(+)</text>
        <dbReference type="Rhea" id="RHEA:66592"/>
        <dbReference type="Rhea" id="RHEA-COMP:13180"/>
        <dbReference type="Rhea" id="RHEA-COMP:16897"/>
        <dbReference type="Rhea" id="RHEA-COMP:17067"/>
        <dbReference type="ChEBI" id="CHEBI:15378"/>
        <dbReference type="ChEBI" id="CHEBI:136412"/>
        <dbReference type="ChEBI" id="CHEBI:157695"/>
        <dbReference type="ChEBI" id="CHEBI:167181"/>
        <dbReference type="EC" id="4.2.99.18"/>
    </reaction>
</comment>
<feature type="active site" description="Schiff-base intermediate with DNA" evidence="15">
    <location>
        <position position="2"/>
    </location>
</feature>
<dbReference type="InterPro" id="IPR012319">
    <property type="entry name" value="FPG_cat"/>
</dbReference>
<feature type="binding site" evidence="15">
    <location>
        <position position="105"/>
    </location>
    <ligand>
        <name>DNA</name>
        <dbReference type="ChEBI" id="CHEBI:16991"/>
    </ligand>
</feature>
<dbReference type="Pfam" id="PF06827">
    <property type="entry name" value="zf-FPG_IleRS"/>
    <property type="match status" value="1"/>
</dbReference>
<keyword evidence="18" id="KW-0489">Methyltransferase</keyword>
<evidence type="ECO:0000256" key="3">
    <source>
        <dbReference type="ARBA" id="ARBA00011245"/>
    </source>
</evidence>
<organism evidence="18 19">
    <name type="scientific">Demequina muriae</name>
    <dbReference type="NCBI Taxonomy" id="3051664"/>
    <lineage>
        <taxon>Bacteria</taxon>
        <taxon>Bacillati</taxon>
        <taxon>Actinomycetota</taxon>
        <taxon>Actinomycetes</taxon>
        <taxon>Micrococcales</taxon>
        <taxon>Demequinaceae</taxon>
        <taxon>Demequina</taxon>
    </lineage>
</organism>
<dbReference type="SMART" id="SM01232">
    <property type="entry name" value="H2TH"/>
    <property type="match status" value="1"/>
</dbReference>
<dbReference type="PROSITE" id="PS01242">
    <property type="entry name" value="ZF_FPG_1"/>
    <property type="match status" value="1"/>
</dbReference>
<gene>
    <name evidence="15 18" type="primary">mutM</name>
    <name evidence="15" type="synonym">fpg</name>
    <name evidence="18" type="ORF">QQX02_10410</name>
</gene>
<evidence type="ECO:0000256" key="10">
    <source>
        <dbReference type="ARBA" id="ARBA00023204"/>
    </source>
</evidence>
<comment type="similarity">
    <text evidence="2 15">Belongs to the FPG family.</text>
</comment>
<keyword evidence="9 15" id="KW-0238">DNA-binding</keyword>
<evidence type="ECO:0000256" key="8">
    <source>
        <dbReference type="ARBA" id="ARBA00022833"/>
    </source>
</evidence>
<evidence type="ECO:0000256" key="1">
    <source>
        <dbReference type="ARBA" id="ARBA00001668"/>
    </source>
</evidence>
<reference evidence="18" key="1">
    <citation type="submission" date="2023-06" db="EMBL/GenBank/DDBJ databases">
        <title>Egi l300058.</title>
        <authorList>
            <person name="Gao L."/>
            <person name="Fang B.-Z."/>
            <person name="Li W.-J."/>
        </authorList>
    </citation>
    <scope>NUCLEOTIDE SEQUENCE</scope>
    <source>
        <strain evidence="18">EGI L300058</strain>
    </source>
</reference>
<feature type="active site" description="Proton donor; for beta-elimination activity" evidence="15">
    <location>
        <position position="61"/>
    </location>
</feature>
<evidence type="ECO:0000256" key="2">
    <source>
        <dbReference type="ARBA" id="ARBA00009409"/>
    </source>
</evidence>
<comment type="function">
    <text evidence="15">Involved in base excision repair of DNA damaged by oxidation or by mutagenic agents. Acts as DNA glycosylase that recognizes and removes damaged bases. Has a preference for oxidized purines, such as 7,8-dihydro-8-oxoguanine (8-oxoG). Has AP (apurinic/apyrimidinic) lyase activity and introduces nicks in the DNA strand. Cleaves the DNA backbone by beta-delta elimination to generate a single-strand break at the site of the removed base with both 3'- and 5'-phosphates.</text>
</comment>
<evidence type="ECO:0000259" key="16">
    <source>
        <dbReference type="PROSITE" id="PS51066"/>
    </source>
</evidence>
<comment type="caution">
    <text evidence="18">The sequence shown here is derived from an EMBL/GenBank/DDBJ whole genome shotgun (WGS) entry which is preliminary data.</text>
</comment>
<feature type="active site" description="Proton donor; for delta-elimination activity" evidence="15">
    <location>
        <position position="293"/>
    </location>
</feature>
<dbReference type="Proteomes" id="UP001172708">
    <property type="component" value="Unassembled WGS sequence"/>
</dbReference>
<keyword evidence="5 15" id="KW-0227">DNA damage</keyword>
<dbReference type="InterPro" id="IPR010663">
    <property type="entry name" value="Znf_FPG/IleRS"/>
</dbReference>
<keyword evidence="6 15" id="KW-0863">Zinc-finger</keyword>
<feature type="domain" description="FPG-type" evidence="16">
    <location>
        <begin position="269"/>
        <end position="303"/>
    </location>
</feature>
<dbReference type="InterPro" id="IPR010979">
    <property type="entry name" value="Ribosomal_uS13-like_H2TH"/>
</dbReference>
<dbReference type="GO" id="GO:0008534">
    <property type="term" value="F:oxidized purine nucleobase lesion DNA N-glycosylase activity"/>
    <property type="evidence" value="ECO:0007669"/>
    <property type="project" value="UniProtKB-EC"/>
</dbReference>
<dbReference type="SMART" id="SM00898">
    <property type="entry name" value="Fapy_DNA_glyco"/>
    <property type="match status" value="1"/>
</dbReference>
<comment type="subunit">
    <text evidence="3 15">Monomer.</text>
</comment>
<keyword evidence="19" id="KW-1185">Reference proteome</keyword>
<evidence type="ECO:0000256" key="9">
    <source>
        <dbReference type="ARBA" id="ARBA00023125"/>
    </source>
</evidence>
<evidence type="ECO:0000256" key="5">
    <source>
        <dbReference type="ARBA" id="ARBA00022763"/>
    </source>
</evidence>
<evidence type="ECO:0000313" key="18">
    <source>
        <dbReference type="EMBL" id="MDN4481336.1"/>
    </source>
</evidence>
<evidence type="ECO:0000313" key="19">
    <source>
        <dbReference type="Proteomes" id="UP001172708"/>
    </source>
</evidence>
<dbReference type="GO" id="GO:0140078">
    <property type="term" value="F:class I DNA-(apurinic or apyrimidinic site) endonuclease activity"/>
    <property type="evidence" value="ECO:0007669"/>
    <property type="project" value="UniProtKB-EC"/>
</dbReference>
<evidence type="ECO:0000256" key="6">
    <source>
        <dbReference type="ARBA" id="ARBA00022771"/>
    </source>
</evidence>
<evidence type="ECO:0000256" key="14">
    <source>
        <dbReference type="ARBA" id="ARBA00044632"/>
    </source>
</evidence>
<evidence type="ECO:0000256" key="15">
    <source>
        <dbReference type="HAMAP-Rule" id="MF_00103"/>
    </source>
</evidence>
<dbReference type="PANTHER" id="PTHR22993:SF9">
    <property type="entry name" value="FORMAMIDOPYRIMIDINE-DNA GLYCOSYLASE"/>
    <property type="match status" value="1"/>
</dbReference>
<dbReference type="EC" id="3.2.2.23" evidence="15"/>
<comment type="caution">
    <text evidence="15">Lacks conserved residue(s) required for the propagation of feature annotation.</text>
</comment>
<dbReference type="Pfam" id="PF01149">
    <property type="entry name" value="Fapy_DNA_glyco"/>
    <property type="match status" value="1"/>
</dbReference>
<keyword evidence="4 15" id="KW-0479">Metal-binding</keyword>
<keyword evidence="12 15" id="KW-0511">Multifunctional enzyme</keyword>
<comment type="catalytic activity">
    <reaction evidence="1 15">
        <text>Hydrolysis of DNA containing ring-opened 7-methylguanine residues, releasing 2,6-diamino-4-hydroxy-5-(N-methyl)formamidopyrimidine.</text>
        <dbReference type="EC" id="3.2.2.23"/>
    </reaction>
</comment>
<evidence type="ECO:0000256" key="13">
    <source>
        <dbReference type="ARBA" id="ARBA00023295"/>
    </source>
</evidence>
<evidence type="ECO:0000256" key="11">
    <source>
        <dbReference type="ARBA" id="ARBA00023239"/>
    </source>
</evidence>
<dbReference type="InterPro" id="IPR035937">
    <property type="entry name" value="FPG_N"/>
</dbReference>
<dbReference type="InterPro" id="IPR015887">
    <property type="entry name" value="DNA_glyclase_Znf_dom_DNA_BS"/>
</dbReference>
<evidence type="ECO:0000256" key="4">
    <source>
        <dbReference type="ARBA" id="ARBA00022723"/>
    </source>
</evidence>
<evidence type="ECO:0000256" key="12">
    <source>
        <dbReference type="ARBA" id="ARBA00023268"/>
    </source>
</evidence>
<dbReference type="Gene3D" id="3.20.190.10">
    <property type="entry name" value="MutM-like, N-terminal"/>
    <property type="match status" value="1"/>
</dbReference>
<dbReference type="PROSITE" id="PS51066">
    <property type="entry name" value="ZF_FPG_2"/>
    <property type="match status" value="1"/>
</dbReference>
<dbReference type="EMBL" id="JAUHQA010000001">
    <property type="protein sequence ID" value="MDN4481336.1"/>
    <property type="molecule type" value="Genomic_DNA"/>
</dbReference>
<keyword evidence="11 15" id="KW-0456">Lyase</keyword>
<sequence>MPELPEVETVRAGLAPLITGAVIRAVDIRRDSCVRLLPGGPAQFSAMAADARIGAVVRRGKFLWLPLTHAGAPEPAEALSAHLGMSGQFRVHAGPWEGAPAPHPHCRARLLLDRDGSPLTLDFLDQRTFGYLHVEPLVPTPDGLAGGQGATLASVPGSVSHIGRDALDPHLDEPAVARAWRRGSRGVKQVLLDQTLVSGIGNIYADEALWLARVHPERPASAVTAPQARALLEATRAVMRRALSQGGTSFDALYVNVNGESGYFARDLEAYGRGGEPCGRCGAVIRRETIGGRSTHWCARCQRRYAARG</sequence>
<keyword evidence="10 15" id="KW-0234">DNA repair</keyword>
<dbReference type="SUPFAM" id="SSF57716">
    <property type="entry name" value="Glucocorticoid receptor-like (DNA-binding domain)"/>
    <property type="match status" value="1"/>
</dbReference>
<dbReference type="HAMAP" id="MF_00103">
    <property type="entry name" value="Fapy_DNA_glycosyl"/>
    <property type="match status" value="1"/>
</dbReference>
<protein>
    <recommendedName>
        <fullName evidence="15">Formamidopyrimidine-DNA glycosylase</fullName>
        <shortName evidence="15">Fapy-DNA glycosylase</shortName>
        <ecNumber evidence="15">3.2.2.23</ecNumber>
    </recommendedName>
    <alternativeName>
        <fullName evidence="15">DNA-(apurinic or apyrimidinic site) lyase MutM</fullName>
        <shortName evidence="15">AP lyase MutM</shortName>
        <ecNumber evidence="15">4.2.99.18</ecNumber>
    </alternativeName>
</protein>
<dbReference type="PROSITE" id="PS51068">
    <property type="entry name" value="FPG_CAT"/>
    <property type="match status" value="1"/>
</dbReference>
<feature type="domain" description="Formamidopyrimidine-DNA glycosylase catalytic" evidence="17">
    <location>
        <begin position="2"/>
        <end position="130"/>
    </location>
</feature>
<keyword evidence="8 15" id="KW-0862">Zinc</keyword>
<dbReference type="EC" id="4.2.99.18" evidence="15"/>
<dbReference type="Pfam" id="PF06831">
    <property type="entry name" value="H2TH"/>
    <property type="match status" value="1"/>
</dbReference>